<dbReference type="Pfam" id="PF20246">
    <property type="entry name" value="DUF6601"/>
    <property type="match status" value="1"/>
</dbReference>
<protein>
    <recommendedName>
        <fullName evidence="4">Subtilisin-like serine protease</fullName>
    </recommendedName>
</protein>
<dbReference type="Proteomes" id="UP000091956">
    <property type="component" value="Unassembled WGS sequence"/>
</dbReference>
<evidence type="ECO:0000313" key="3">
    <source>
        <dbReference type="Proteomes" id="UP000091956"/>
    </source>
</evidence>
<dbReference type="PANTHER" id="PTHR34414:SF1">
    <property type="entry name" value="SUBTILISIN-LIKE SERINE PROTEASE"/>
    <property type="match status" value="1"/>
</dbReference>
<organism evidence="2 3">
    <name type="scientific">Pseudogymnoascus verrucosus</name>
    <dbReference type="NCBI Taxonomy" id="342668"/>
    <lineage>
        <taxon>Eukaryota</taxon>
        <taxon>Fungi</taxon>
        <taxon>Dikarya</taxon>
        <taxon>Ascomycota</taxon>
        <taxon>Pezizomycotina</taxon>
        <taxon>Leotiomycetes</taxon>
        <taxon>Thelebolales</taxon>
        <taxon>Thelebolaceae</taxon>
        <taxon>Pseudogymnoascus</taxon>
    </lineage>
</organism>
<dbReference type="GeneID" id="28834620"/>
<dbReference type="OrthoDB" id="5086500at2759"/>
<dbReference type="PANTHER" id="PTHR34414">
    <property type="entry name" value="HET DOMAIN-CONTAINING PROTEIN-RELATED"/>
    <property type="match status" value="1"/>
</dbReference>
<gene>
    <name evidence="2" type="ORF">VE01_01234</name>
</gene>
<accession>A0A1B8GY62</accession>
<proteinExistence type="predicted"/>
<reference evidence="3" key="2">
    <citation type="journal article" date="2018" name="Nat. Commun.">
        <title>Extreme sensitivity to ultraviolet light in the fungal pathogen causing white-nose syndrome of bats.</title>
        <authorList>
            <person name="Palmer J.M."/>
            <person name="Drees K.P."/>
            <person name="Foster J.T."/>
            <person name="Lindner D.L."/>
        </authorList>
    </citation>
    <scope>NUCLEOTIDE SEQUENCE [LARGE SCALE GENOMIC DNA]</scope>
    <source>
        <strain evidence="3">UAMH 10579</strain>
    </source>
</reference>
<evidence type="ECO:0000313" key="2">
    <source>
        <dbReference type="EMBL" id="OBU00770.1"/>
    </source>
</evidence>
<keyword evidence="3" id="KW-1185">Reference proteome</keyword>
<evidence type="ECO:0008006" key="4">
    <source>
        <dbReference type="Google" id="ProtNLM"/>
    </source>
</evidence>
<dbReference type="EMBL" id="KV460208">
    <property type="protein sequence ID" value="OBU00770.1"/>
    <property type="molecule type" value="Genomic_DNA"/>
</dbReference>
<sequence>MPIIDTKIELNKDLSLVTSATGENSLHRARQDDLHCLPGQARTSLDNVPLKKYLREALLAPNLDKIALYLWLAVTPDSGHISPLHFQAARGRSVTVTENAYLHLVWHYDQIFIKPLPAYLLSSAFWEYVEKTDEEVRRAATGFLRTYSYLIKYEIDFRKAQSTELGLIPTNDGAHPITYERFAQFIAPFAEIDDDNVTPRYQYGEIRLSRLNWFARFLLGRLTYHHIHAQWNEYLGRVLAPFLALFLLLSTALTAMQVELAVQSAPSVSGNWGEYTQMCRWVSVLVLILIIVVSALLIFFVLFMFIHDQVFAQKVLRQRRSKQRRLETSLKSGVV</sequence>
<keyword evidence="1" id="KW-0812">Transmembrane</keyword>
<keyword evidence="1" id="KW-0472">Membrane</keyword>
<feature type="transmembrane region" description="Helical" evidence="1">
    <location>
        <begin position="281"/>
        <end position="306"/>
    </location>
</feature>
<name>A0A1B8GY62_9PEZI</name>
<evidence type="ECO:0000256" key="1">
    <source>
        <dbReference type="SAM" id="Phobius"/>
    </source>
</evidence>
<dbReference type="STRING" id="342668.A0A1B8GY62"/>
<reference evidence="2 3" key="1">
    <citation type="submission" date="2016-03" db="EMBL/GenBank/DDBJ databases">
        <title>Comparative genomics of Pseudogymnoascus destructans, the fungus causing white-nose syndrome of bats.</title>
        <authorList>
            <person name="Palmer J.M."/>
            <person name="Drees K.P."/>
            <person name="Foster J.T."/>
            <person name="Lindner D.L."/>
        </authorList>
    </citation>
    <scope>NUCLEOTIDE SEQUENCE [LARGE SCALE GENOMIC DNA]</scope>
    <source>
        <strain evidence="2 3">UAMH 10579</strain>
    </source>
</reference>
<dbReference type="AlphaFoldDB" id="A0A1B8GY62"/>
<keyword evidence="1" id="KW-1133">Transmembrane helix</keyword>
<dbReference type="InterPro" id="IPR046536">
    <property type="entry name" value="DUF6601"/>
</dbReference>
<dbReference type="RefSeq" id="XP_018134502.1">
    <property type="nucleotide sequence ID" value="XM_018270759.2"/>
</dbReference>
<feature type="transmembrane region" description="Helical" evidence="1">
    <location>
        <begin position="238"/>
        <end position="261"/>
    </location>
</feature>